<evidence type="ECO:0008006" key="3">
    <source>
        <dbReference type="Google" id="ProtNLM"/>
    </source>
</evidence>
<dbReference type="InterPro" id="IPR013783">
    <property type="entry name" value="Ig-like_fold"/>
</dbReference>
<reference evidence="1 2" key="1">
    <citation type="submission" date="2024-05" db="EMBL/GenBank/DDBJ databases">
        <title>Genome sequencing and assembly of Indian major carp, Cirrhinus mrigala (Hamilton, 1822).</title>
        <authorList>
            <person name="Mohindra V."/>
            <person name="Chowdhury L.M."/>
            <person name="Lal K."/>
            <person name="Jena J.K."/>
        </authorList>
    </citation>
    <scope>NUCLEOTIDE SEQUENCE [LARGE SCALE GENOMIC DNA]</scope>
    <source>
        <strain evidence="1">CM1030</strain>
        <tissue evidence="1">Blood</tissue>
    </source>
</reference>
<dbReference type="Proteomes" id="UP001529510">
    <property type="component" value="Unassembled WGS sequence"/>
</dbReference>
<gene>
    <name evidence="1" type="ORF">M9458_046917</name>
</gene>
<feature type="non-terminal residue" evidence="1">
    <location>
        <position position="134"/>
    </location>
</feature>
<proteinExistence type="predicted"/>
<comment type="caution">
    <text evidence="1">The sequence shown here is derived from an EMBL/GenBank/DDBJ whole genome shotgun (WGS) entry which is preliminary data.</text>
</comment>
<dbReference type="SUPFAM" id="SSF49265">
    <property type="entry name" value="Fibronectin type III"/>
    <property type="match status" value="1"/>
</dbReference>
<dbReference type="PANTHER" id="PTHR47135">
    <property type="entry name" value="FIBRONECTIN TYPE III DOMAIN-CONTAINING PROTEIN 7"/>
    <property type="match status" value="1"/>
</dbReference>
<name>A0ABD0ND60_CIRMR</name>
<accession>A0ABD0ND60</accession>
<evidence type="ECO:0000313" key="2">
    <source>
        <dbReference type="Proteomes" id="UP001529510"/>
    </source>
</evidence>
<organism evidence="1 2">
    <name type="scientific">Cirrhinus mrigala</name>
    <name type="common">Mrigala</name>
    <dbReference type="NCBI Taxonomy" id="683832"/>
    <lineage>
        <taxon>Eukaryota</taxon>
        <taxon>Metazoa</taxon>
        <taxon>Chordata</taxon>
        <taxon>Craniata</taxon>
        <taxon>Vertebrata</taxon>
        <taxon>Euteleostomi</taxon>
        <taxon>Actinopterygii</taxon>
        <taxon>Neopterygii</taxon>
        <taxon>Teleostei</taxon>
        <taxon>Ostariophysi</taxon>
        <taxon>Cypriniformes</taxon>
        <taxon>Cyprinidae</taxon>
        <taxon>Labeoninae</taxon>
        <taxon>Labeonini</taxon>
        <taxon>Cirrhinus</taxon>
    </lineage>
</organism>
<feature type="non-terminal residue" evidence="1">
    <location>
        <position position="1"/>
    </location>
</feature>
<dbReference type="Gene3D" id="2.60.40.10">
    <property type="entry name" value="Immunoglobulins"/>
    <property type="match status" value="1"/>
</dbReference>
<sequence length="134" mass="14172">CPSGVLLLSWDRKEDAEGYIATIVSKTSGELVYCNSSLPSCNVSSLQCGDSYSVQIRSYNGSCLSMPSSPLVVREVPCVPTDVTARRTCGNSTVEVSPMLPLLWVMTGIVQSVPPTQQHVASLTCTVAVCTPSA</sequence>
<evidence type="ECO:0000313" key="1">
    <source>
        <dbReference type="EMBL" id="KAL0158841.1"/>
    </source>
</evidence>
<dbReference type="InterPro" id="IPR036116">
    <property type="entry name" value="FN3_sf"/>
</dbReference>
<dbReference type="AlphaFoldDB" id="A0ABD0ND60"/>
<dbReference type="PANTHER" id="PTHR47135:SF3">
    <property type="entry name" value="FIBRONECTIN TYPE-III DOMAIN-CONTAINING PROTEIN"/>
    <property type="match status" value="1"/>
</dbReference>
<dbReference type="EMBL" id="JAMKFB020000023">
    <property type="protein sequence ID" value="KAL0158841.1"/>
    <property type="molecule type" value="Genomic_DNA"/>
</dbReference>
<protein>
    <recommendedName>
        <fullName evidence="3">Fibronectin type III domain containing 7</fullName>
    </recommendedName>
</protein>
<keyword evidence="2" id="KW-1185">Reference proteome</keyword>